<organism evidence="1 2">
    <name type="scientific">Trichoderma gamsii</name>
    <dbReference type="NCBI Taxonomy" id="398673"/>
    <lineage>
        <taxon>Eukaryota</taxon>
        <taxon>Fungi</taxon>
        <taxon>Dikarya</taxon>
        <taxon>Ascomycota</taxon>
        <taxon>Pezizomycotina</taxon>
        <taxon>Sordariomycetes</taxon>
        <taxon>Hypocreomycetidae</taxon>
        <taxon>Hypocreales</taxon>
        <taxon>Hypocreaceae</taxon>
        <taxon>Trichoderma</taxon>
    </lineage>
</organism>
<comment type="caution">
    <text evidence="1">The sequence shown here is derived from an EMBL/GenBank/DDBJ whole genome shotgun (WGS) entry which is preliminary data.</text>
</comment>
<reference evidence="1 2" key="1">
    <citation type="journal article" date="2016" name="Genome Announc.">
        <title>Draft Whole-Genome Sequence of Trichoderma gamsii T6085, a Promising Biocontrol Agent of Fusarium Head Blight on Wheat.</title>
        <authorList>
            <person name="Baroncelli R."/>
            <person name="Zapparata A."/>
            <person name="Piaggeschi G."/>
            <person name="Sarrocco S."/>
            <person name="Vannacci G."/>
        </authorList>
    </citation>
    <scope>NUCLEOTIDE SEQUENCE [LARGE SCALE GENOMIC DNA]</scope>
    <source>
        <strain evidence="1 2">T6085</strain>
    </source>
</reference>
<gene>
    <name evidence="1" type="ORF">TGAM01_v211151</name>
</gene>
<name>A0A2P4Z6R2_9HYPO</name>
<proteinExistence type="predicted"/>
<evidence type="ECO:0000313" key="2">
    <source>
        <dbReference type="Proteomes" id="UP000054821"/>
    </source>
</evidence>
<dbReference type="RefSeq" id="XP_024404251.1">
    <property type="nucleotide sequence ID" value="XM_024551005.1"/>
</dbReference>
<dbReference type="AlphaFoldDB" id="A0A2P4Z6R2"/>
<evidence type="ECO:0000313" key="1">
    <source>
        <dbReference type="EMBL" id="PON19981.1"/>
    </source>
</evidence>
<sequence length="74" mass="8180">MSEEELEEAEDVLAEVAAKVAHLRKQKRVWYERMKRAVARGITDLAELDCVEREEAEAARQAALAPNSAVAGLS</sequence>
<dbReference type="Proteomes" id="UP000054821">
    <property type="component" value="Unassembled WGS sequence"/>
</dbReference>
<protein>
    <submittedName>
        <fullName evidence="1">Uncharacterized protein</fullName>
    </submittedName>
</protein>
<dbReference type="EMBL" id="JPDN02000114">
    <property type="protein sequence ID" value="PON19981.1"/>
    <property type="molecule type" value="Genomic_DNA"/>
</dbReference>
<keyword evidence="2" id="KW-1185">Reference proteome</keyword>
<accession>A0A2P4Z6R2</accession>
<dbReference type="GeneID" id="36348000"/>